<evidence type="ECO:0000313" key="6">
    <source>
        <dbReference type="EMBL" id="NKX54300.1"/>
    </source>
</evidence>
<dbReference type="AlphaFoldDB" id="A0A7X6HD29"/>
<dbReference type="GO" id="GO:0016740">
    <property type="term" value="F:transferase activity"/>
    <property type="evidence" value="ECO:0007669"/>
    <property type="project" value="UniProtKB-KW"/>
</dbReference>
<keyword evidence="2" id="KW-0378">Hydrolase</keyword>
<dbReference type="SUPFAM" id="SSF50891">
    <property type="entry name" value="Cyclophilin-like"/>
    <property type="match status" value="2"/>
</dbReference>
<dbReference type="EMBL" id="JAAZSQ010000004">
    <property type="protein sequence ID" value="NKX54300.1"/>
    <property type="molecule type" value="Genomic_DNA"/>
</dbReference>
<protein>
    <submittedName>
        <fullName evidence="6">Carboxyltransferase domain-containing protein</fullName>
    </submittedName>
</protein>
<reference evidence="6 7" key="1">
    <citation type="submission" date="2020-04" db="EMBL/GenBank/DDBJ databases">
        <title>Arthrobacter sp. nov.</title>
        <authorList>
            <person name="Liu S."/>
        </authorList>
    </citation>
    <scope>NUCLEOTIDE SEQUENCE [LARGE SCALE GENOMIC DNA]</scope>
    <source>
        <strain evidence="6 7">E918</strain>
    </source>
</reference>
<evidence type="ECO:0000256" key="2">
    <source>
        <dbReference type="ARBA" id="ARBA00022801"/>
    </source>
</evidence>
<sequence length="522" mass="52703">MPAPVHIRPAGDRALLVDLPGLQEVLSLQATLTADPADGQVDVVAAARTVLVTASSPAAARQIAARIRAADLAAAPGAAADLVVVDTLYDGEDLAAVADLTGLSIDGVIAAHSGQTWTAAFGGFAPGFAYLAGEDTRLEVPRRPSPRTAIPAGSVALAGTYSAVYPGRSPGGWQLIGRTTARMWDPHREQPALVRPGARVRFRPVRELVEISRPAPAAAGTGKPGHGVVVLSPGLQTTVQDLGRPGFADLGVTVSGALDRGALRRANRLAGNPAGAAGLETVLGGLVLEAAGDQVVAVSGTRVPLTITGPDGGGRMVAAEAPFALLDGETLTLGTPASGLRSYVAIRGGLDVPAVLAARATDTLSGTGPAPVARGTMLPVAAAPPGSVVGFPEPPAAEPAEVTELRFVPGPRADWFTAQSLAGLGQQLWTVTPQSNRIGLRLDGTPLERARAGELDSEGTVSGAIQVPPSGLPILFLADHPVTGGYPVAGVVLAADLDKAAQLGPGARIRFVPAPEAAPVPL</sequence>
<gene>
    <name evidence="6" type="ORF">HGG74_07020</name>
</gene>
<dbReference type="Proteomes" id="UP000544090">
    <property type="component" value="Unassembled WGS sequence"/>
</dbReference>
<dbReference type="InterPro" id="IPR052708">
    <property type="entry name" value="PxpC"/>
</dbReference>
<evidence type="ECO:0000313" key="7">
    <source>
        <dbReference type="Proteomes" id="UP000544090"/>
    </source>
</evidence>
<evidence type="ECO:0000259" key="5">
    <source>
        <dbReference type="SMART" id="SM00797"/>
    </source>
</evidence>
<dbReference type="GO" id="GO:0005524">
    <property type="term" value="F:ATP binding"/>
    <property type="evidence" value="ECO:0007669"/>
    <property type="project" value="UniProtKB-KW"/>
</dbReference>
<dbReference type="PANTHER" id="PTHR43309">
    <property type="entry name" value="5-OXOPROLINASE SUBUNIT C"/>
    <property type="match status" value="1"/>
</dbReference>
<keyword evidence="7" id="KW-1185">Reference proteome</keyword>
<accession>A0A7X6HD29</accession>
<dbReference type="InterPro" id="IPR003778">
    <property type="entry name" value="CT_A_B"/>
</dbReference>
<evidence type="ECO:0000256" key="3">
    <source>
        <dbReference type="ARBA" id="ARBA00022840"/>
    </source>
</evidence>
<organism evidence="6 7">
    <name type="scientific">Arthrobacter mobilis</name>
    <dbReference type="NCBI Taxonomy" id="2724944"/>
    <lineage>
        <taxon>Bacteria</taxon>
        <taxon>Bacillati</taxon>
        <taxon>Actinomycetota</taxon>
        <taxon>Actinomycetes</taxon>
        <taxon>Micrococcales</taxon>
        <taxon>Micrococcaceae</taxon>
        <taxon>Arthrobacter</taxon>
    </lineage>
</organism>
<dbReference type="InterPro" id="IPR029000">
    <property type="entry name" value="Cyclophilin-like_dom_sf"/>
</dbReference>
<dbReference type="SMART" id="SM00796">
    <property type="entry name" value="AHS1"/>
    <property type="match status" value="1"/>
</dbReference>
<keyword evidence="6" id="KW-0808">Transferase</keyword>
<keyword evidence="1" id="KW-0547">Nucleotide-binding</keyword>
<dbReference type="SUPFAM" id="SSF160467">
    <property type="entry name" value="PH0987 N-terminal domain-like"/>
    <property type="match status" value="1"/>
</dbReference>
<name>A0A7X6HD29_9MICC</name>
<comment type="caution">
    <text evidence="6">The sequence shown here is derived from an EMBL/GenBank/DDBJ whole genome shotgun (WGS) entry which is preliminary data.</text>
</comment>
<dbReference type="PANTHER" id="PTHR43309:SF3">
    <property type="entry name" value="5-OXOPROLINASE SUBUNIT C"/>
    <property type="match status" value="1"/>
</dbReference>
<evidence type="ECO:0000256" key="1">
    <source>
        <dbReference type="ARBA" id="ARBA00022741"/>
    </source>
</evidence>
<feature type="domain" description="Carboxyltransferase" evidence="5">
    <location>
        <begin position="249"/>
        <end position="522"/>
    </location>
</feature>
<dbReference type="InterPro" id="IPR003833">
    <property type="entry name" value="CT_C_D"/>
</dbReference>
<evidence type="ECO:0000259" key="4">
    <source>
        <dbReference type="SMART" id="SM00796"/>
    </source>
</evidence>
<dbReference type="Gene3D" id="2.40.100.10">
    <property type="entry name" value="Cyclophilin-like"/>
    <property type="match status" value="2"/>
</dbReference>
<proteinExistence type="predicted"/>
<dbReference type="Pfam" id="PF02626">
    <property type="entry name" value="CT_A_B"/>
    <property type="match status" value="1"/>
</dbReference>
<dbReference type="SMART" id="SM00797">
    <property type="entry name" value="AHS2"/>
    <property type="match status" value="1"/>
</dbReference>
<feature type="domain" description="Carboxyltransferase" evidence="4">
    <location>
        <begin position="5"/>
        <end position="194"/>
    </location>
</feature>
<dbReference type="RefSeq" id="WP_168485634.1">
    <property type="nucleotide sequence ID" value="NZ_JAAZSQ010000004.1"/>
</dbReference>
<dbReference type="Pfam" id="PF02682">
    <property type="entry name" value="CT_C_D"/>
    <property type="match status" value="1"/>
</dbReference>
<keyword evidence="3" id="KW-0067">ATP-binding</keyword>
<dbReference type="GO" id="GO:0016787">
    <property type="term" value="F:hydrolase activity"/>
    <property type="evidence" value="ECO:0007669"/>
    <property type="project" value="UniProtKB-KW"/>
</dbReference>
<dbReference type="Gene3D" id="3.30.1360.40">
    <property type="match status" value="1"/>
</dbReference>